<dbReference type="EMBL" id="QMDV01000001">
    <property type="protein sequence ID" value="RAU84010.1"/>
    <property type="molecule type" value="Genomic_DNA"/>
</dbReference>
<evidence type="ECO:0000313" key="3">
    <source>
        <dbReference type="Proteomes" id="UP000251692"/>
    </source>
</evidence>
<evidence type="ECO:0000313" key="2">
    <source>
        <dbReference type="EMBL" id="RAU84010.1"/>
    </source>
</evidence>
<protein>
    <recommendedName>
        <fullName evidence="4">PH domain-containing protein</fullName>
    </recommendedName>
</protein>
<organism evidence="2 3">
    <name type="scientific">Pontibacter arcticus</name>
    <dbReference type="NCBI Taxonomy" id="2080288"/>
    <lineage>
        <taxon>Bacteria</taxon>
        <taxon>Pseudomonadati</taxon>
        <taxon>Bacteroidota</taxon>
        <taxon>Cytophagia</taxon>
        <taxon>Cytophagales</taxon>
        <taxon>Hymenobacteraceae</taxon>
        <taxon>Pontibacter</taxon>
    </lineage>
</organism>
<sequence length="164" mass="18663">MWGNKMIDLIDKKLHYITEKPSLAIKTCASLMLLGGIYVSFSIPLVSILFIVLGLLPFVMYNYVDFKLYEGVYSEGYCIAGKTFGQERPYPGVEFLFLKKNRSTHITHGEVAKIVSQHIFFDGYINLCDGTKILVVQRRQKSQALKELGKIAQDLKTEVKDLTF</sequence>
<name>A0A364RI34_9BACT</name>
<gene>
    <name evidence="2" type="ORF">DP923_02830</name>
</gene>
<feature type="transmembrane region" description="Helical" evidence="1">
    <location>
        <begin position="45"/>
        <end position="64"/>
    </location>
</feature>
<keyword evidence="1" id="KW-1133">Transmembrane helix</keyword>
<dbReference type="AlphaFoldDB" id="A0A364RI34"/>
<reference evidence="2 3" key="1">
    <citation type="submission" date="2018-06" db="EMBL/GenBank/DDBJ databases">
        <authorList>
            <person name="Liu Z.-W."/>
        </authorList>
    </citation>
    <scope>NUCLEOTIDE SEQUENCE [LARGE SCALE GENOMIC DNA]</scope>
    <source>
        <strain evidence="2 3">2b14</strain>
    </source>
</reference>
<evidence type="ECO:0008006" key="4">
    <source>
        <dbReference type="Google" id="ProtNLM"/>
    </source>
</evidence>
<proteinExistence type="predicted"/>
<dbReference type="Proteomes" id="UP000251692">
    <property type="component" value="Unassembled WGS sequence"/>
</dbReference>
<reference evidence="2 3" key="2">
    <citation type="submission" date="2018-07" db="EMBL/GenBank/DDBJ databases">
        <title>Pontibacter sp. 2b14 genomic sequence and assembly.</title>
        <authorList>
            <person name="Du Z.-J."/>
        </authorList>
    </citation>
    <scope>NUCLEOTIDE SEQUENCE [LARGE SCALE GENOMIC DNA]</scope>
    <source>
        <strain evidence="2 3">2b14</strain>
    </source>
</reference>
<accession>A0A364RI34</accession>
<comment type="caution">
    <text evidence="2">The sequence shown here is derived from an EMBL/GenBank/DDBJ whole genome shotgun (WGS) entry which is preliminary data.</text>
</comment>
<keyword evidence="1" id="KW-0472">Membrane</keyword>
<keyword evidence="3" id="KW-1185">Reference proteome</keyword>
<keyword evidence="1" id="KW-0812">Transmembrane</keyword>
<evidence type="ECO:0000256" key="1">
    <source>
        <dbReference type="SAM" id="Phobius"/>
    </source>
</evidence>